<proteinExistence type="predicted"/>
<feature type="region of interest" description="Disordered" evidence="1">
    <location>
        <begin position="1"/>
        <end position="56"/>
    </location>
</feature>
<evidence type="ECO:0000313" key="3">
    <source>
        <dbReference type="Proteomes" id="UP000800082"/>
    </source>
</evidence>
<dbReference type="RefSeq" id="XP_033447814.1">
    <property type="nucleotide sequence ID" value="XM_033590039.1"/>
</dbReference>
<reference evidence="2" key="1">
    <citation type="journal article" date="2020" name="Stud. Mycol.">
        <title>101 Dothideomycetes genomes: a test case for predicting lifestyles and emergence of pathogens.</title>
        <authorList>
            <person name="Haridas S."/>
            <person name="Albert R."/>
            <person name="Binder M."/>
            <person name="Bloem J."/>
            <person name="Labutti K."/>
            <person name="Salamov A."/>
            <person name="Andreopoulos B."/>
            <person name="Baker S."/>
            <person name="Barry K."/>
            <person name="Bills G."/>
            <person name="Bluhm B."/>
            <person name="Cannon C."/>
            <person name="Castanera R."/>
            <person name="Culley D."/>
            <person name="Daum C."/>
            <person name="Ezra D."/>
            <person name="Gonzalez J."/>
            <person name="Henrissat B."/>
            <person name="Kuo A."/>
            <person name="Liang C."/>
            <person name="Lipzen A."/>
            <person name="Lutzoni F."/>
            <person name="Magnuson J."/>
            <person name="Mondo S."/>
            <person name="Nolan M."/>
            <person name="Ohm R."/>
            <person name="Pangilinan J."/>
            <person name="Park H.-J."/>
            <person name="Ramirez L."/>
            <person name="Alfaro M."/>
            <person name="Sun H."/>
            <person name="Tritt A."/>
            <person name="Yoshinaga Y."/>
            <person name="Zwiers L.-H."/>
            <person name="Turgeon B."/>
            <person name="Goodwin S."/>
            <person name="Spatafora J."/>
            <person name="Crous P."/>
            <person name="Grigoriev I."/>
        </authorList>
    </citation>
    <scope>NUCLEOTIDE SEQUENCE</scope>
    <source>
        <strain evidence="2">CBS 183.55</strain>
    </source>
</reference>
<evidence type="ECO:0000313" key="2">
    <source>
        <dbReference type="EMBL" id="KAF1927562.1"/>
    </source>
</evidence>
<name>A0A6A5RIC5_9PLEO</name>
<protein>
    <submittedName>
        <fullName evidence="2">Uncharacterized protein</fullName>
    </submittedName>
</protein>
<dbReference type="GeneID" id="54347693"/>
<feature type="compositionally biased region" description="Polar residues" evidence="1">
    <location>
        <begin position="25"/>
        <end position="45"/>
    </location>
</feature>
<dbReference type="AlphaFoldDB" id="A0A6A5RIC5"/>
<keyword evidence="3" id="KW-1185">Reference proteome</keyword>
<dbReference type="Proteomes" id="UP000800082">
    <property type="component" value="Unassembled WGS sequence"/>
</dbReference>
<dbReference type="OrthoDB" id="10439681at2759"/>
<evidence type="ECO:0000256" key="1">
    <source>
        <dbReference type="SAM" id="MobiDB-lite"/>
    </source>
</evidence>
<sequence>MHKAKHLPPKLAEKAKKKMARKASENPSDQSNIPDDSSSMTQFSETEGDPEPTRAADVVLFSAEDKDDLEQMHKKDLATFSAKEYQANIQPLFDELLTFINRQDGLDRLEGK</sequence>
<organism evidence="2 3">
    <name type="scientific">Didymella exigua CBS 183.55</name>
    <dbReference type="NCBI Taxonomy" id="1150837"/>
    <lineage>
        <taxon>Eukaryota</taxon>
        <taxon>Fungi</taxon>
        <taxon>Dikarya</taxon>
        <taxon>Ascomycota</taxon>
        <taxon>Pezizomycotina</taxon>
        <taxon>Dothideomycetes</taxon>
        <taxon>Pleosporomycetidae</taxon>
        <taxon>Pleosporales</taxon>
        <taxon>Pleosporineae</taxon>
        <taxon>Didymellaceae</taxon>
        <taxon>Didymella</taxon>
    </lineage>
</organism>
<gene>
    <name evidence="2" type="ORF">M421DRAFT_393083</name>
</gene>
<dbReference type="EMBL" id="ML978971">
    <property type="protein sequence ID" value="KAF1927562.1"/>
    <property type="molecule type" value="Genomic_DNA"/>
</dbReference>
<accession>A0A6A5RIC5</accession>